<proteinExistence type="inferred from homology"/>
<dbReference type="EMBL" id="CP123872">
    <property type="protein sequence ID" value="WND03069.1"/>
    <property type="molecule type" value="Genomic_DNA"/>
</dbReference>
<dbReference type="PANTHER" id="PTHR34128">
    <property type="entry name" value="CYTOCHROME C-TYPE BIOGENESIS PROTEIN CCME HOMOLOG, MITOCHONDRIAL"/>
    <property type="match status" value="1"/>
</dbReference>
<keyword evidence="3 10" id="KW-0812">Transmembrane</keyword>
<reference evidence="12" key="1">
    <citation type="submission" date="2023-04" db="EMBL/GenBank/DDBJ databases">
        <title>Complete genome sequence of Temperatibacter marinus.</title>
        <authorList>
            <person name="Rong J.-C."/>
            <person name="Yi M.-L."/>
            <person name="Zhao Q."/>
        </authorList>
    </citation>
    <scope>NUCLEOTIDE SEQUENCE</scope>
    <source>
        <strain evidence="12">NBRC 110045</strain>
    </source>
</reference>
<protein>
    <recommendedName>
        <fullName evidence="10">Cytochrome c-type biogenesis protein CcmE</fullName>
    </recommendedName>
    <alternativeName>
        <fullName evidence="10">Cytochrome c maturation protein E</fullName>
    </alternativeName>
    <alternativeName>
        <fullName evidence="10">Heme chaperone CcmE</fullName>
    </alternativeName>
</protein>
<dbReference type="Gene3D" id="2.40.50.140">
    <property type="entry name" value="Nucleic acid-binding proteins"/>
    <property type="match status" value="1"/>
</dbReference>
<sequence length="156" mass="17168">MSRMVHKKRRRLIFGLLSVTALILAGFMLLVSVDADLYVQPSDIKNKNIQIGEDFRLGGMVEAGSHSKAADGLTHLFRVTDCAENISVSFKGMMPSLFREGQGVIAEGKLDENKVFIASRVLAKHDENYEAKGTKPKGDAFKDGTCKHPSDTAYSY</sequence>
<evidence type="ECO:0000256" key="6">
    <source>
        <dbReference type="ARBA" id="ARBA00022968"/>
    </source>
</evidence>
<keyword evidence="13" id="KW-1185">Reference proteome</keyword>
<keyword evidence="7 10" id="KW-1133">Transmembrane helix</keyword>
<dbReference type="InterPro" id="IPR012340">
    <property type="entry name" value="NA-bd_OB-fold"/>
</dbReference>
<evidence type="ECO:0000256" key="9">
    <source>
        <dbReference type="ARBA" id="ARBA00023136"/>
    </source>
</evidence>
<dbReference type="GO" id="GO:0020037">
    <property type="term" value="F:heme binding"/>
    <property type="evidence" value="ECO:0007669"/>
    <property type="project" value="InterPro"/>
</dbReference>
<evidence type="ECO:0000256" key="4">
    <source>
        <dbReference type="ARBA" id="ARBA00022723"/>
    </source>
</evidence>
<keyword evidence="8 10" id="KW-0408">Iron</keyword>
<dbReference type="PANTHER" id="PTHR34128:SF2">
    <property type="entry name" value="CYTOCHROME C-TYPE BIOGENESIS PROTEIN CCME HOMOLOG, MITOCHONDRIAL"/>
    <property type="match status" value="1"/>
</dbReference>
<keyword evidence="5 10" id="KW-0201">Cytochrome c-type biogenesis</keyword>
<dbReference type="Proteomes" id="UP001268683">
    <property type="component" value="Chromosome"/>
</dbReference>
<dbReference type="SUPFAM" id="SSF82093">
    <property type="entry name" value="Heme chaperone CcmE"/>
    <property type="match status" value="1"/>
</dbReference>
<dbReference type="GO" id="GO:0017003">
    <property type="term" value="P:protein-heme linkage"/>
    <property type="evidence" value="ECO:0007669"/>
    <property type="project" value="UniProtKB-UniRule"/>
</dbReference>
<feature type="binding site" description="axial binding residue" evidence="10 11">
    <location>
        <position position="129"/>
    </location>
    <ligand>
        <name>heme</name>
        <dbReference type="ChEBI" id="CHEBI:30413"/>
    </ligand>
    <ligandPart>
        <name>Fe</name>
        <dbReference type="ChEBI" id="CHEBI:18248"/>
    </ligandPart>
</feature>
<comment type="similarity">
    <text evidence="10">Belongs to the CcmE/CycJ family.</text>
</comment>
<name>A0AA52H9M4_9PROT</name>
<evidence type="ECO:0000256" key="1">
    <source>
        <dbReference type="ARBA" id="ARBA00004370"/>
    </source>
</evidence>
<comment type="function">
    <text evidence="10">Heme chaperone required for the biogenesis of c-type cytochromes. Transiently binds heme delivered by CcmC and transfers the heme to apo-cytochromes in a process facilitated by CcmF and CcmH.</text>
</comment>
<organism evidence="12 13">
    <name type="scientific">Temperatibacter marinus</name>
    <dbReference type="NCBI Taxonomy" id="1456591"/>
    <lineage>
        <taxon>Bacteria</taxon>
        <taxon>Pseudomonadati</taxon>
        <taxon>Pseudomonadota</taxon>
        <taxon>Alphaproteobacteria</taxon>
        <taxon>Kordiimonadales</taxon>
        <taxon>Temperatibacteraceae</taxon>
        <taxon>Temperatibacter</taxon>
    </lineage>
</organism>
<dbReference type="GO" id="GO:0017004">
    <property type="term" value="P:cytochrome complex assembly"/>
    <property type="evidence" value="ECO:0007669"/>
    <property type="project" value="UniProtKB-KW"/>
</dbReference>
<dbReference type="KEGG" id="tmk:QGN29_01655"/>
<accession>A0AA52H9M4</accession>
<gene>
    <name evidence="10" type="primary">ccmE</name>
    <name evidence="10" type="synonym">cycJ</name>
    <name evidence="12" type="ORF">QGN29_01655</name>
</gene>
<dbReference type="GO" id="GO:0046872">
    <property type="term" value="F:metal ion binding"/>
    <property type="evidence" value="ECO:0007669"/>
    <property type="project" value="UniProtKB-KW"/>
</dbReference>
<evidence type="ECO:0000313" key="13">
    <source>
        <dbReference type="Proteomes" id="UP001268683"/>
    </source>
</evidence>
<keyword evidence="2 10" id="KW-0349">Heme</keyword>
<dbReference type="RefSeq" id="WP_310798918.1">
    <property type="nucleotide sequence ID" value="NZ_CP123872.1"/>
</dbReference>
<dbReference type="GO" id="GO:0005886">
    <property type="term" value="C:plasma membrane"/>
    <property type="evidence" value="ECO:0007669"/>
    <property type="project" value="UniProtKB-SubCell"/>
</dbReference>
<evidence type="ECO:0000256" key="8">
    <source>
        <dbReference type="ARBA" id="ARBA00023004"/>
    </source>
</evidence>
<evidence type="ECO:0000256" key="7">
    <source>
        <dbReference type="ARBA" id="ARBA00022989"/>
    </source>
</evidence>
<comment type="subcellular location">
    <subcellularLocation>
        <location evidence="10">Cell membrane</location>
        <topology evidence="10">Single-pass type II membrane protein</topology>
    </subcellularLocation>
    <subcellularLocation>
        <location evidence="1">Membrane</location>
    </subcellularLocation>
</comment>
<evidence type="ECO:0000256" key="5">
    <source>
        <dbReference type="ARBA" id="ARBA00022748"/>
    </source>
</evidence>
<feature type="topological domain" description="Extracellular" evidence="10">
    <location>
        <begin position="31"/>
        <end position="156"/>
    </location>
</feature>
<keyword evidence="10" id="KW-1003">Cell membrane</keyword>
<dbReference type="HAMAP" id="MF_01959">
    <property type="entry name" value="CcmE"/>
    <property type="match status" value="1"/>
</dbReference>
<feature type="binding site" description="covalent" evidence="10 11">
    <location>
        <position position="125"/>
    </location>
    <ligand>
        <name>heme</name>
        <dbReference type="ChEBI" id="CHEBI:30413"/>
    </ligand>
</feature>
<evidence type="ECO:0000256" key="10">
    <source>
        <dbReference type="HAMAP-Rule" id="MF_01959"/>
    </source>
</evidence>
<evidence type="ECO:0000313" key="12">
    <source>
        <dbReference type="EMBL" id="WND03069.1"/>
    </source>
</evidence>
<evidence type="ECO:0000256" key="3">
    <source>
        <dbReference type="ARBA" id="ARBA00022692"/>
    </source>
</evidence>
<keyword evidence="9 10" id="KW-0472">Membrane</keyword>
<dbReference type="Pfam" id="PF03100">
    <property type="entry name" value="CcmE"/>
    <property type="match status" value="1"/>
</dbReference>
<dbReference type="AlphaFoldDB" id="A0AA52H9M4"/>
<evidence type="ECO:0000256" key="2">
    <source>
        <dbReference type="ARBA" id="ARBA00022617"/>
    </source>
</evidence>
<keyword evidence="4 10" id="KW-0479">Metal-binding</keyword>
<dbReference type="InterPro" id="IPR004329">
    <property type="entry name" value="CcmE"/>
</dbReference>
<keyword evidence="6 10" id="KW-0735">Signal-anchor</keyword>
<feature type="topological domain" description="Cytoplasmic" evidence="10">
    <location>
        <begin position="1"/>
        <end position="9"/>
    </location>
</feature>
<dbReference type="InterPro" id="IPR036127">
    <property type="entry name" value="CcmE-like_sf"/>
</dbReference>
<evidence type="ECO:0000256" key="11">
    <source>
        <dbReference type="PIRSR" id="PIRSR604329-50"/>
    </source>
</evidence>